<keyword evidence="9" id="KW-0677">Repeat</keyword>
<evidence type="ECO:0000256" key="6">
    <source>
        <dbReference type="ARBA" id="ARBA00022548"/>
    </source>
</evidence>
<evidence type="ECO:0000256" key="3">
    <source>
        <dbReference type="ARBA" id="ARBA00004653"/>
    </source>
</evidence>
<keyword evidence="6" id="KW-0153">Cholesterol metabolism</keyword>
<dbReference type="InterPro" id="IPR053958">
    <property type="entry name" value="HMGCR/SNAP/NPC1-like_SSD"/>
</dbReference>
<dbReference type="InterPro" id="IPR057041">
    <property type="entry name" value="SCAP_N"/>
</dbReference>
<evidence type="ECO:0000313" key="24">
    <source>
        <dbReference type="EnsemblMetazoa" id="G32715.1:cds"/>
    </source>
</evidence>
<comment type="similarity">
    <text evidence="4">Belongs to the WD repeat SCAP family.</text>
</comment>
<feature type="compositionally biased region" description="Polar residues" evidence="21">
    <location>
        <begin position="943"/>
        <end position="961"/>
    </location>
</feature>
<dbReference type="GO" id="GO:0045540">
    <property type="term" value="P:regulation of cholesterol biosynthetic process"/>
    <property type="evidence" value="ECO:0007669"/>
    <property type="project" value="TreeGrafter"/>
</dbReference>
<feature type="transmembrane region" description="Helical" evidence="22">
    <location>
        <begin position="363"/>
        <end position="387"/>
    </location>
</feature>
<feature type="transmembrane region" description="Helical" evidence="22">
    <location>
        <begin position="432"/>
        <end position="452"/>
    </location>
</feature>
<dbReference type="Pfam" id="PF24017">
    <property type="entry name" value="Beta-prop_SCAP"/>
    <property type="match status" value="1"/>
</dbReference>
<evidence type="ECO:0000256" key="17">
    <source>
        <dbReference type="ARBA" id="ARBA00023180"/>
    </source>
</evidence>
<dbReference type="InterPro" id="IPR057042">
    <property type="entry name" value="Beta-prop_SCAP"/>
</dbReference>
<dbReference type="GO" id="GO:0012507">
    <property type="term" value="C:ER to Golgi transport vesicle membrane"/>
    <property type="evidence" value="ECO:0007669"/>
    <property type="project" value="UniProtKB-SubCell"/>
</dbReference>
<evidence type="ECO:0000256" key="1">
    <source>
        <dbReference type="ARBA" id="ARBA00004477"/>
    </source>
</evidence>
<keyword evidence="8 22" id="KW-0812">Transmembrane</keyword>
<comment type="function">
    <text evidence="19">Escort protein required for cholesterol as well as lipid homeostasis. Regulates export of the SCAP-SREBP complex from the endoplasmic reticulum to the Golgi upon low cholesterol, thereby regulating the processing of sterol regulatory element-binding proteins (SREBPs) SREBF1/SREBP1 and SREBF2/SREBP2. At high sterol concentrations, formation of a ternary complex with INSIG (INSIG1 or INSIG2) leads to mask the ER export signal in SCAP, promoting retention of the complex in the endoplasmic reticulum. Low sterol concentrations trigger release of INSIG, a conformational change in the SSD domain of SCAP, unmasking of the ER export signal, promoting recruitment into COPII-coated vesicles and transport of the SCAP-SREBP to the Golgi: in the Golgi, SREBPs are then processed, releasing the transcription factor fragment of SREBPs from the membrane, its import into the nucleus and up-regulation of LDLR, INSIG1 and the mevalonate pathway. Binds cholesterol via its SSD domain.</text>
</comment>
<dbReference type="SUPFAM" id="SSF50978">
    <property type="entry name" value="WD40 repeat-like"/>
    <property type="match status" value="1"/>
</dbReference>
<dbReference type="Proteomes" id="UP000005408">
    <property type="component" value="Unassembled WGS sequence"/>
</dbReference>
<keyword evidence="17" id="KW-0325">Glycoprotein</keyword>
<keyword evidence="13" id="KW-0443">Lipid metabolism</keyword>
<dbReference type="Pfam" id="PF00400">
    <property type="entry name" value="WD40"/>
    <property type="match status" value="1"/>
</dbReference>
<feature type="repeat" description="WD" evidence="20">
    <location>
        <begin position="1223"/>
        <end position="1265"/>
    </location>
</feature>
<dbReference type="Pfam" id="PF12349">
    <property type="entry name" value="Sterol-sensing"/>
    <property type="match status" value="1"/>
</dbReference>
<feature type="transmembrane region" description="Helical" evidence="22">
    <location>
        <begin position="12"/>
        <end position="38"/>
    </location>
</feature>
<feature type="transmembrane region" description="Helical" evidence="22">
    <location>
        <begin position="297"/>
        <end position="315"/>
    </location>
</feature>
<dbReference type="GO" id="GO:0008203">
    <property type="term" value="P:cholesterol metabolic process"/>
    <property type="evidence" value="ECO:0007669"/>
    <property type="project" value="UniProtKB-KW"/>
</dbReference>
<keyword evidence="10" id="KW-0256">Endoplasmic reticulum</keyword>
<dbReference type="Gene3D" id="2.130.10.10">
    <property type="entry name" value="YVTN repeat-like/Quinoprotein amine dehydrogenase"/>
    <property type="match status" value="2"/>
</dbReference>
<comment type="subcellular location">
    <subcellularLocation>
        <location evidence="2">Cytoplasmic vesicle</location>
        <location evidence="2">COPII-coated vesicle membrane</location>
        <topology evidence="2">Multi-pass membrane protein</topology>
    </subcellularLocation>
    <subcellularLocation>
        <location evidence="1">Endoplasmic reticulum membrane</location>
        <topology evidence="1">Multi-pass membrane protein</topology>
    </subcellularLocation>
    <subcellularLocation>
        <location evidence="3">Golgi apparatus membrane</location>
        <topology evidence="3">Multi-pass membrane protein</topology>
    </subcellularLocation>
</comment>
<feature type="region of interest" description="Disordered" evidence="21">
    <location>
        <begin position="893"/>
        <end position="990"/>
    </location>
</feature>
<feature type="region of interest" description="Disordered" evidence="21">
    <location>
        <begin position="508"/>
        <end position="530"/>
    </location>
</feature>
<evidence type="ECO:0000256" key="2">
    <source>
        <dbReference type="ARBA" id="ARBA00004557"/>
    </source>
</evidence>
<protein>
    <recommendedName>
        <fullName evidence="5">Sterol regulatory element-binding protein cleavage-activating protein</fullName>
    </recommendedName>
</protein>
<evidence type="ECO:0000256" key="8">
    <source>
        <dbReference type="ARBA" id="ARBA00022692"/>
    </source>
</evidence>
<evidence type="ECO:0000256" key="5">
    <source>
        <dbReference type="ARBA" id="ARBA00019541"/>
    </source>
</evidence>
<dbReference type="EnsemblMetazoa" id="G32715.1">
    <property type="protein sequence ID" value="G32715.1:cds"/>
    <property type="gene ID" value="G32715"/>
</dbReference>
<feature type="transmembrane region" description="Helical" evidence="22">
    <location>
        <begin position="761"/>
        <end position="783"/>
    </location>
</feature>
<feature type="repeat" description="WD" evidence="20">
    <location>
        <begin position="824"/>
        <end position="863"/>
    </location>
</feature>
<feature type="transmembrane region" description="Helical" evidence="22">
    <location>
        <begin position="549"/>
        <end position="567"/>
    </location>
</feature>
<feature type="region of interest" description="Disordered" evidence="21">
    <location>
        <begin position="587"/>
        <end position="614"/>
    </location>
</feature>
<feature type="compositionally biased region" description="Basic and acidic residues" evidence="21">
    <location>
        <begin position="900"/>
        <end position="910"/>
    </location>
</feature>
<name>A0A8W8MBG1_MAGGI</name>
<evidence type="ECO:0000256" key="15">
    <source>
        <dbReference type="ARBA" id="ARBA00023136"/>
    </source>
</evidence>
<keyword evidence="7 20" id="KW-0853">WD repeat</keyword>
<keyword evidence="14" id="KW-0446">Lipid-binding</keyword>
<feature type="domain" description="SSD" evidence="23">
    <location>
        <begin position="296"/>
        <end position="454"/>
    </location>
</feature>
<evidence type="ECO:0000256" key="12">
    <source>
        <dbReference type="ARBA" id="ARBA00023034"/>
    </source>
</evidence>
<evidence type="ECO:0000256" key="10">
    <source>
        <dbReference type="ARBA" id="ARBA00022824"/>
    </source>
</evidence>
<dbReference type="SUPFAM" id="SSF82866">
    <property type="entry name" value="Multidrug efflux transporter AcrB transmembrane domain"/>
    <property type="match status" value="1"/>
</dbReference>
<dbReference type="InterPro" id="IPR001680">
    <property type="entry name" value="WD40_rpt"/>
</dbReference>
<dbReference type="GO" id="GO:0005789">
    <property type="term" value="C:endoplasmic reticulum membrane"/>
    <property type="evidence" value="ECO:0007669"/>
    <property type="project" value="UniProtKB-SubCell"/>
</dbReference>
<evidence type="ECO:0000256" key="4">
    <source>
        <dbReference type="ARBA" id="ARBA00007410"/>
    </source>
</evidence>
<dbReference type="SMART" id="SM00320">
    <property type="entry name" value="WD40"/>
    <property type="match status" value="6"/>
</dbReference>
<dbReference type="InterPro" id="IPR030225">
    <property type="entry name" value="SCAP"/>
</dbReference>
<dbReference type="PANTHER" id="PTHR46378:SF1">
    <property type="entry name" value="STEROL REGULATORY ELEMENT-BINDING PROTEIN CLEAVAGE-ACTIVATING PROTEIN"/>
    <property type="match status" value="1"/>
</dbReference>
<dbReference type="GO" id="GO:0032934">
    <property type="term" value="F:sterol binding"/>
    <property type="evidence" value="ECO:0007669"/>
    <property type="project" value="InterPro"/>
</dbReference>
<feature type="compositionally biased region" description="Basic and acidic residues" evidence="21">
    <location>
        <begin position="54"/>
        <end position="65"/>
    </location>
</feature>
<keyword evidence="15 22" id="KW-0472">Membrane</keyword>
<organism evidence="24 25">
    <name type="scientific">Magallana gigas</name>
    <name type="common">Pacific oyster</name>
    <name type="synonym">Crassostrea gigas</name>
    <dbReference type="NCBI Taxonomy" id="29159"/>
    <lineage>
        <taxon>Eukaryota</taxon>
        <taxon>Metazoa</taxon>
        <taxon>Spiralia</taxon>
        <taxon>Lophotrochozoa</taxon>
        <taxon>Mollusca</taxon>
        <taxon>Bivalvia</taxon>
        <taxon>Autobranchia</taxon>
        <taxon>Pteriomorphia</taxon>
        <taxon>Ostreida</taxon>
        <taxon>Ostreoidea</taxon>
        <taxon>Ostreidae</taxon>
        <taxon>Magallana</taxon>
    </lineage>
</organism>
<dbReference type="GO" id="GO:0032936">
    <property type="term" value="C:SREBP-SCAP complex"/>
    <property type="evidence" value="ECO:0007669"/>
    <property type="project" value="TreeGrafter"/>
</dbReference>
<feature type="compositionally biased region" description="Low complexity" evidence="21">
    <location>
        <begin position="962"/>
        <end position="984"/>
    </location>
</feature>
<evidence type="ECO:0000256" key="18">
    <source>
        <dbReference type="ARBA" id="ARBA00023221"/>
    </source>
</evidence>
<feature type="transmembrane region" description="Helical" evidence="22">
    <location>
        <begin position="408"/>
        <end position="426"/>
    </location>
</feature>
<sequence>MRSLQEFVTRVFYTHGLFCASHPYSILTAVICIMLMSFSPLMNMPLPGNVPSQHQERLTDYRVPSEESPEAPLPKDGKNRHPSDLLKPPWYLGVPVGYIQQIIVKATVSPWKQEYMVPDDAFRSPLLKVFEILEELEKFKLKDGVTEYSLSDICLRVGEVLPQIKFKEFLPKYSCLTLSPANFWFGRKEMYVGDGEILKTLFKRHGQPLETPPYLRDILFGIPWKNSGIARYFIRNQQRTISFAITIAMKTYDQRFLLALKSRLEDIYPETAQNVNNSQVNTIVHIHYPDSKVFTEHTYLIITYVFLLMYIYFSVRKIEMVKSKWGLALSAVVTVVASLLMSVSFCSLFGLTPTLNGGEIFPYLVVFVGLENVLVITKSVVSTPVDLDVRLRIAQGISREGWSITKNLATELIIVVGGFFTFVPAIQEFALFAMVGLLTDFFLQHVFFLTTLSIDIRRMELSDLDKKLRISVSDSQLGVSLDTKVIEPILLCPVRGFMSAPNMATKDKAVKKHRRTSSNVTLGPPSSLADTSQMSRRLRLIDFLADTRVIQRFIMFCTVIWIALIVYKSGVLEHLSTPADNQAKNISQDATASEALSSDEGRKAASPVSSHQSGGSWWFQGELVDPYGAVRHTDVELWQHLSYKHWPTLFSYYNISLYGKFISILPSLHLSIIVDPNEAISLRHPRENAGKTPQQIKQEIEQISQEQSSEAKRVESDVLPDDSIKGILESLPNYVYDSDHLRKLYDPEELRKLYPKSKRELVLTILLVLFSAICLSYFALALYHCICPKNYARWRSRWYRGQHKKRETSGGYYKQIKESLPKVLKGHVQEIECVATDGQFIVSACLGGQLRVWDSVTGDCVNVVHRKGATPPVKRKPCLGRNINDSDADLYAEYHGNGDSSDREEVDLPRPRLRAPRQPISSQTPPLQGKKLFHNQPDLLGTIHTNFSQTPPSPVNHTSPTSLDPPSVISSGSSPLLSSSSSSLMDRDSTSGFSLMDRDSTSGFNFQSWFQPLYDEHAQFLRDNPMVDNVFSDSRSRSWSAGDHPSTLEHDAALFDSGFEGNQAPSIWCLSCYEGLIVAGCGNGRLEFWESSSGNLKYMYGENQTGVTSLCIVNKRVVAARLDGTLDFLEIETFHNPIIPTSTPSNSPHIKGHARHLSQHKVVVMDSLKKWEAILHVTLVNSVKAHQQPIICLKCEGGRVISASQDHSLKVFRLEDSRCLFTLHGHTTKITVLHADKSPPFNVVSGDAEGVLRLWDLHTGTCLHKVKVHEATVVALTSTSRYMVTSGLDDRLCIVDRKRGTLVHELDMDPCGNNCMSLLTSHLLVTGGQGHIQLIDLDRGEILRTVSVGSLDKSAFVNQIHVVQNSVIVCDYASEMKVIQFPTVLEKAE</sequence>
<keyword evidence="25" id="KW-1185">Reference proteome</keyword>
<feature type="transmembrane region" description="Helical" evidence="22">
    <location>
        <begin position="655"/>
        <end position="674"/>
    </location>
</feature>
<dbReference type="InterPro" id="IPR015943">
    <property type="entry name" value="WD40/YVTN_repeat-like_dom_sf"/>
</dbReference>
<dbReference type="GO" id="GO:0000139">
    <property type="term" value="C:Golgi membrane"/>
    <property type="evidence" value="ECO:0007669"/>
    <property type="project" value="UniProtKB-SubCell"/>
</dbReference>
<dbReference type="PROSITE" id="PS50082">
    <property type="entry name" value="WD_REPEATS_2"/>
    <property type="match status" value="2"/>
</dbReference>
<evidence type="ECO:0000259" key="23">
    <source>
        <dbReference type="PROSITE" id="PS50156"/>
    </source>
</evidence>
<evidence type="ECO:0000313" key="25">
    <source>
        <dbReference type="Proteomes" id="UP000005408"/>
    </source>
</evidence>
<accession>A0A8W8MBG1</accession>
<dbReference type="InterPro" id="IPR036322">
    <property type="entry name" value="WD40_repeat_dom_sf"/>
</dbReference>
<evidence type="ECO:0000256" key="19">
    <source>
        <dbReference type="ARBA" id="ARBA00045958"/>
    </source>
</evidence>
<reference evidence="24" key="1">
    <citation type="submission" date="2022-08" db="UniProtKB">
        <authorList>
            <consortium name="EnsemblMetazoa"/>
        </authorList>
    </citation>
    <scope>IDENTIFICATION</scope>
    <source>
        <strain evidence="24">05x7-T-G4-1.051#20</strain>
    </source>
</reference>
<feature type="compositionally biased region" description="Basic and acidic residues" evidence="21">
    <location>
        <begin position="73"/>
        <end position="82"/>
    </location>
</feature>
<feature type="compositionally biased region" description="Polar residues" evidence="21">
    <location>
        <begin position="587"/>
        <end position="596"/>
    </location>
</feature>
<evidence type="ECO:0000256" key="21">
    <source>
        <dbReference type="SAM" id="MobiDB-lite"/>
    </source>
</evidence>
<evidence type="ECO:0000256" key="7">
    <source>
        <dbReference type="ARBA" id="ARBA00022574"/>
    </source>
</evidence>
<evidence type="ECO:0000256" key="16">
    <source>
        <dbReference type="ARBA" id="ARBA00023166"/>
    </source>
</evidence>
<dbReference type="PROSITE" id="PS50156">
    <property type="entry name" value="SSD"/>
    <property type="match status" value="1"/>
</dbReference>
<evidence type="ECO:0000256" key="11">
    <source>
        <dbReference type="ARBA" id="ARBA00022989"/>
    </source>
</evidence>
<proteinExistence type="inferred from homology"/>
<keyword evidence="18" id="KW-0753">Steroid metabolism</keyword>
<dbReference type="PANTHER" id="PTHR46378">
    <property type="entry name" value="STEROL REGULATORY ELEMENT-BINDING PROTEIN CLEAVAGE-ACTIVATING PROTEIN"/>
    <property type="match status" value="1"/>
</dbReference>
<evidence type="ECO:0000256" key="20">
    <source>
        <dbReference type="PROSITE-ProRule" id="PRU00221"/>
    </source>
</evidence>
<feature type="region of interest" description="Disordered" evidence="21">
    <location>
        <begin position="52"/>
        <end position="82"/>
    </location>
</feature>
<keyword evidence="12" id="KW-0333">Golgi apparatus</keyword>
<feature type="transmembrane region" description="Helical" evidence="22">
    <location>
        <begin position="327"/>
        <end position="351"/>
    </location>
</feature>
<evidence type="ECO:0000256" key="14">
    <source>
        <dbReference type="ARBA" id="ARBA00023121"/>
    </source>
</evidence>
<evidence type="ECO:0000256" key="9">
    <source>
        <dbReference type="ARBA" id="ARBA00022737"/>
    </source>
</evidence>
<evidence type="ECO:0000256" key="22">
    <source>
        <dbReference type="SAM" id="Phobius"/>
    </source>
</evidence>
<dbReference type="InterPro" id="IPR000731">
    <property type="entry name" value="SSD"/>
</dbReference>
<keyword evidence="11 22" id="KW-1133">Transmembrane helix</keyword>
<dbReference type="GO" id="GO:0032933">
    <property type="term" value="P:SREBP signaling pathway"/>
    <property type="evidence" value="ECO:0007669"/>
    <property type="project" value="InterPro"/>
</dbReference>
<keyword evidence="16" id="KW-1207">Sterol metabolism</keyword>
<evidence type="ECO:0000256" key="13">
    <source>
        <dbReference type="ARBA" id="ARBA00023098"/>
    </source>
</evidence>
<dbReference type="Pfam" id="PF24006">
    <property type="entry name" value="SCAP_N"/>
    <property type="match status" value="1"/>
</dbReference>
<dbReference type="OMA" id="IMKQYNV"/>